<comment type="caution">
    <text evidence="3">The sequence shown here is derived from an EMBL/GenBank/DDBJ whole genome shotgun (WGS) entry which is preliminary data.</text>
</comment>
<dbReference type="InterPro" id="IPR021949">
    <property type="entry name" value="DUF3566_TM"/>
</dbReference>
<sequence length="134" mass="14577">MSSVAERLQRKTTKSPSAKQVRLKLVYIDFWSALKLSFLVSLCFGIALVVSTFLIWVILNSTSVFAQLDAMLTDIIGNDFSLTDTIGLPQVMMFALIVALLNVVSVTVLGAVISMLYNLSVRLTGGLLVGFTNT</sequence>
<keyword evidence="4" id="KW-1185">Reference proteome</keyword>
<dbReference type="Proteomes" id="UP001589896">
    <property type="component" value="Unassembled WGS sequence"/>
</dbReference>
<dbReference type="RefSeq" id="WP_386671996.1">
    <property type="nucleotide sequence ID" value="NZ_JBHLTG010000005.1"/>
</dbReference>
<evidence type="ECO:0000256" key="1">
    <source>
        <dbReference type="SAM" id="Phobius"/>
    </source>
</evidence>
<name>A0ABV6RTN2_9GAMM</name>
<feature type="domain" description="DUF3566" evidence="2">
    <location>
        <begin position="19"/>
        <end position="132"/>
    </location>
</feature>
<gene>
    <name evidence="3" type="ORF">ACFFGH_21130</name>
</gene>
<evidence type="ECO:0000259" key="2">
    <source>
        <dbReference type="Pfam" id="PF12089"/>
    </source>
</evidence>
<reference evidence="3 4" key="1">
    <citation type="submission" date="2024-09" db="EMBL/GenBank/DDBJ databases">
        <authorList>
            <person name="Sun Q."/>
            <person name="Mori K."/>
        </authorList>
    </citation>
    <scope>NUCLEOTIDE SEQUENCE [LARGE SCALE GENOMIC DNA]</scope>
    <source>
        <strain evidence="3 4">KCTC 23076</strain>
    </source>
</reference>
<evidence type="ECO:0000313" key="3">
    <source>
        <dbReference type="EMBL" id="MFC0680344.1"/>
    </source>
</evidence>
<keyword evidence="1" id="KW-0812">Transmembrane</keyword>
<dbReference type="EMBL" id="JBHLTG010000005">
    <property type="protein sequence ID" value="MFC0680344.1"/>
    <property type="molecule type" value="Genomic_DNA"/>
</dbReference>
<feature type="transmembrane region" description="Helical" evidence="1">
    <location>
        <begin position="36"/>
        <end position="59"/>
    </location>
</feature>
<protein>
    <submittedName>
        <fullName evidence="3">DUF3566 domain-containing protein</fullName>
    </submittedName>
</protein>
<dbReference type="Pfam" id="PF12089">
    <property type="entry name" value="DUF3566"/>
    <property type="match status" value="1"/>
</dbReference>
<accession>A0ABV6RTN2</accession>
<evidence type="ECO:0000313" key="4">
    <source>
        <dbReference type="Proteomes" id="UP001589896"/>
    </source>
</evidence>
<proteinExistence type="predicted"/>
<keyword evidence="1" id="KW-0472">Membrane</keyword>
<organism evidence="3 4">
    <name type="scientific">Lysobacter korlensis</name>
    <dbReference type="NCBI Taxonomy" id="553636"/>
    <lineage>
        <taxon>Bacteria</taxon>
        <taxon>Pseudomonadati</taxon>
        <taxon>Pseudomonadota</taxon>
        <taxon>Gammaproteobacteria</taxon>
        <taxon>Lysobacterales</taxon>
        <taxon>Lysobacteraceae</taxon>
        <taxon>Lysobacter</taxon>
    </lineage>
</organism>
<keyword evidence="1" id="KW-1133">Transmembrane helix</keyword>
<feature type="transmembrane region" description="Helical" evidence="1">
    <location>
        <begin position="91"/>
        <end position="117"/>
    </location>
</feature>